<feature type="region of interest" description="Disordered" evidence="1">
    <location>
        <begin position="1"/>
        <end position="26"/>
    </location>
</feature>
<feature type="transmembrane region" description="Helical" evidence="2">
    <location>
        <begin position="492"/>
        <end position="519"/>
    </location>
</feature>
<evidence type="ECO:0000313" key="4">
    <source>
        <dbReference type="EMBL" id="GMI38503.1"/>
    </source>
</evidence>
<comment type="caution">
    <text evidence="4">The sequence shown here is derived from an EMBL/GenBank/DDBJ whole genome shotgun (WGS) entry which is preliminary data.</text>
</comment>
<dbReference type="InterPro" id="IPR012341">
    <property type="entry name" value="6hp_glycosidase-like_sf"/>
</dbReference>
<keyword evidence="5" id="KW-1185">Reference proteome</keyword>
<keyword evidence="2" id="KW-1133">Transmembrane helix</keyword>
<keyword evidence="2" id="KW-0472">Membrane</keyword>
<proteinExistence type="predicted"/>
<reference evidence="4 5" key="1">
    <citation type="journal article" date="2023" name="Commun. Biol.">
        <title>Genome analysis of Parmales, the sister group of diatoms, reveals the evolutionary specialization of diatoms from phago-mixotrophs to photoautotrophs.</title>
        <authorList>
            <person name="Ban H."/>
            <person name="Sato S."/>
            <person name="Yoshikawa S."/>
            <person name="Yamada K."/>
            <person name="Nakamura Y."/>
            <person name="Ichinomiya M."/>
            <person name="Sato N."/>
            <person name="Blanc-Mathieu R."/>
            <person name="Endo H."/>
            <person name="Kuwata A."/>
            <person name="Ogata H."/>
        </authorList>
    </citation>
    <scope>NUCLEOTIDE SEQUENCE [LARGE SCALE GENOMIC DNA]</scope>
</reference>
<organism evidence="4 5">
    <name type="scientific">Tetraparma gracilis</name>
    <dbReference type="NCBI Taxonomy" id="2962635"/>
    <lineage>
        <taxon>Eukaryota</taxon>
        <taxon>Sar</taxon>
        <taxon>Stramenopiles</taxon>
        <taxon>Ochrophyta</taxon>
        <taxon>Bolidophyceae</taxon>
        <taxon>Parmales</taxon>
        <taxon>Triparmaceae</taxon>
        <taxon>Tetraparma</taxon>
    </lineage>
</organism>
<gene>
    <name evidence="4" type="ORF">TeGR_g6710</name>
</gene>
<keyword evidence="2" id="KW-0812">Transmembrane</keyword>
<evidence type="ECO:0000256" key="2">
    <source>
        <dbReference type="SAM" id="Phobius"/>
    </source>
</evidence>
<dbReference type="Gene3D" id="1.50.10.10">
    <property type="match status" value="1"/>
</dbReference>
<accession>A0ABQ6N2A3</accession>
<dbReference type="Pfam" id="PF22422">
    <property type="entry name" value="MGH1-like_GH"/>
    <property type="match status" value="1"/>
</dbReference>
<protein>
    <recommendedName>
        <fullName evidence="3">Mannosylglycerate hydrolase MGH1-like glycoside hydrolase domain-containing protein</fullName>
    </recommendedName>
</protein>
<feature type="domain" description="Mannosylglycerate hydrolase MGH1-like glycoside hydrolase" evidence="3">
    <location>
        <begin position="55"/>
        <end position="325"/>
    </location>
</feature>
<feature type="compositionally biased region" description="Low complexity" evidence="1">
    <location>
        <begin position="1"/>
        <end position="19"/>
    </location>
</feature>
<sequence length="585" mass="63925">MNLLLSPSTSLTGLTSTSPNHASRSFTLPCNPPPAYVPAVTSLLASRGLSPHGSVRARGDLQEVLDSIDDAGRIPLLRYLDNSTSSLGPYLNNSIYPSAAGWNSAGTPISSKSDQWSISSVLAPPLAALVALENFYLSPQTPSDVDMLSSAFVPLYAYSAFLHVKRQGRIHHPFESGVPLSHPFWDEALKATISDMNAAGWSPSTPVPDSVKESLMYPESDDVYLACLYLLELQSSEPTPPPFEMEDTTFTSLLTASDVALYQIAVILEDKNSGGAPSSTTKKTLDAWVAAADQNVESLWDDSTKRYVNSLISGSENASTYTPIRNQGSMSDFTPLFGLYSEIRFKSLSTPDYFMPEYKLDSMVTSVLSSSASISFDCGGENPYPTVACGLVSTDDQRVDPVLNYYASRGFEEQQALGVAHFLRNQTLDMVCDSETGDCTFGTVYEYKTGDAIEDAECPNMNSAVAAATVASLLSTELEFSFESAPPLNNSWVLVIIVCELFLVFAISVTCLVLSINLFRKLRRERQNEEEGRLVYEDQVEFEGLLAFDQSGILHGDEEEEEEEVVKQPSMWNIIMSVGEHLSPW</sequence>
<dbReference type="EMBL" id="BRYB01000828">
    <property type="protein sequence ID" value="GMI38503.1"/>
    <property type="molecule type" value="Genomic_DNA"/>
</dbReference>
<evidence type="ECO:0000259" key="3">
    <source>
        <dbReference type="Pfam" id="PF22422"/>
    </source>
</evidence>
<evidence type="ECO:0000256" key="1">
    <source>
        <dbReference type="SAM" id="MobiDB-lite"/>
    </source>
</evidence>
<dbReference type="Proteomes" id="UP001165060">
    <property type="component" value="Unassembled WGS sequence"/>
</dbReference>
<dbReference type="InterPro" id="IPR054491">
    <property type="entry name" value="MGH1-like_GH"/>
</dbReference>
<evidence type="ECO:0000313" key="5">
    <source>
        <dbReference type="Proteomes" id="UP001165060"/>
    </source>
</evidence>
<name>A0ABQ6N2A3_9STRA</name>